<evidence type="ECO:0000313" key="1">
    <source>
        <dbReference type="EMBL" id="MFC7617791.1"/>
    </source>
</evidence>
<comment type="caution">
    <text evidence="1">The sequence shown here is derived from an EMBL/GenBank/DDBJ whole genome shotgun (WGS) entry which is preliminary data.</text>
</comment>
<proteinExistence type="predicted"/>
<dbReference type="EMBL" id="JBHTEY010000004">
    <property type="protein sequence ID" value="MFC7617791.1"/>
    <property type="molecule type" value="Genomic_DNA"/>
</dbReference>
<evidence type="ECO:0000313" key="2">
    <source>
        <dbReference type="Proteomes" id="UP001596512"/>
    </source>
</evidence>
<dbReference type="Gene3D" id="2.30.30.40">
    <property type="entry name" value="SH3 Domains"/>
    <property type="match status" value="1"/>
</dbReference>
<gene>
    <name evidence="1" type="ORF">ACFQV2_34685</name>
</gene>
<reference evidence="2" key="1">
    <citation type="journal article" date="2019" name="Int. J. Syst. Evol. Microbiol.">
        <title>The Global Catalogue of Microorganisms (GCM) 10K type strain sequencing project: providing services to taxonomists for standard genome sequencing and annotation.</title>
        <authorList>
            <consortium name="The Broad Institute Genomics Platform"/>
            <consortium name="The Broad Institute Genome Sequencing Center for Infectious Disease"/>
            <person name="Wu L."/>
            <person name="Ma J."/>
        </authorList>
    </citation>
    <scope>NUCLEOTIDE SEQUENCE [LARGE SCALE GENOMIC DNA]</scope>
    <source>
        <strain evidence="2">JCM 17695</strain>
    </source>
</reference>
<organism evidence="1 2">
    <name type="scientific">Actinokineospora soli</name>
    <dbReference type="NCBI Taxonomy" id="1048753"/>
    <lineage>
        <taxon>Bacteria</taxon>
        <taxon>Bacillati</taxon>
        <taxon>Actinomycetota</taxon>
        <taxon>Actinomycetes</taxon>
        <taxon>Pseudonocardiales</taxon>
        <taxon>Pseudonocardiaceae</taxon>
        <taxon>Actinokineospora</taxon>
    </lineage>
</organism>
<accession>A0ABW2TWE1</accession>
<name>A0ABW2TWE1_9PSEU</name>
<protein>
    <submittedName>
        <fullName evidence="1">SH3 domain-containing protein</fullName>
    </submittedName>
</protein>
<keyword evidence="2" id="KW-1185">Reference proteome</keyword>
<sequence>MLLPKRTLIIGGIAVVGVVYSMGMKPPDGLSSPASGAGTCKVVVIADVLNVREKPDVKSKVVGKFNTGAETVADKVVQNGFRKLANNRWVSDEFVKPLPGHDCG</sequence>
<dbReference type="Proteomes" id="UP001596512">
    <property type="component" value="Unassembled WGS sequence"/>
</dbReference>